<evidence type="ECO:0000256" key="7">
    <source>
        <dbReference type="ARBA" id="ARBA00022840"/>
    </source>
</evidence>
<dbReference type="InterPro" id="IPR003593">
    <property type="entry name" value="AAA+_ATPase"/>
</dbReference>
<dbReference type="GO" id="GO:0042802">
    <property type="term" value="F:identical protein binding"/>
    <property type="evidence" value="ECO:0007669"/>
    <property type="project" value="UniProtKB-ARBA"/>
</dbReference>
<keyword evidence="8 12" id="KW-0238">DNA-binding</keyword>
<protein>
    <recommendedName>
        <fullName evidence="11 12">Replicative DNA helicase</fullName>
        <ecNumber evidence="11 12">5.6.2.3</ecNumber>
    </recommendedName>
</protein>
<sequence>MEEKRVPPHAPEAEEAVLGAAMLDATAVPKIMEILQHEQTFYSPAHQKIYRAVVELFNDNVTADLVTVTDWLKQRKMLDDIGGPEYLSGLVANVLTTANVEHHARVVLDKSIKRGIIKTSMELLKNSFEDSQNAAELVDFAQNSVFQIKESGLRREPTHIRTYIKGILEAAEAMRGERMITGVETGYYRLDEMTSGFQKGDFIVIAGRPSMGKTAFVLNIAAYAATKNNVPVAIFSLEMSGEALVQRLLCGEAEVGLRDLRRGRLSNEDWVRLATAAGDLDKAPVFIDDSPDLNIYELKAKARRLKAENDIRMLMLDYMQLLEGPQTFRTTSRQQEISEISRALKGLSKELNIPVVVVSQLSRMPEHREDRRPRLADLRESGAIEQDADVVIFIYRDEVYDRESEKKGMAEINVAKQRNGPTGVLELGFFSEYTRFTNITHREERAAEEEEEAYEPF</sequence>
<dbReference type="PANTHER" id="PTHR30153">
    <property type="entry name" value="REPLICATIVE DNA HELICASE DNAB"/>
    <property type="match status" value="1"/>
</dbReference>
<dbReference type="GO" id="GO:0005524">
    <property type="term" value="F:ATP binding"/>
    <property type="evidence" value="ECO:0007669"/>
    <property type="project" value="UniProtKB-UniRule"/>
</dbReference>
<dbReference type="SUPFAM" id="SSF48024">
    <property type="entry name" value="N-terminal domain of DnaB helicase"/>
    <property type="match status" value="1"/>
</dbReference>
<keyword evidence="9" id="KW-0413">Isomerase</keyword>
<comment type="catalytic activity">
    <reaction evidence="10 12">
        <text>ATP + H2O = ADP + phosphate + H(+)</text>
        <dbReference type="Rhea" id="RHEA:13065"/>
        <dbReference type="ChEBI" id="CHEBI:15377"/>
        <dbReference type="ChEBI" id="CHEBI:15378"/>
        <dbReference type="ChEBI" id="CHEBI:30616"/>
        <dbReference type="ChEBI" id="CHEBI:43474"/>
        <dbReference type="ChEBI" id="CHEBI:456216"/>
        <dbReference type="EC" id="5.6.2.3"/>
    </reaction>
</comment>
<dbReference type="EC" id="5.6.2.3" evidence="11 12"/>
<evidence type="ECO:0000256" key="1">
    <source>
        <dbReference type="ARBA" id="ARBA00008428"/>
    </source>
</evidence>
<evidence type="ECO:0000256" key="10">
    <source>
        <dbReference type="ARBA" id="ARBA00048954"/>
    </source>
</evidence>
<dbReference type="NCBIfam" id="TIGR00665">
    <property type="entry name" value="DnaB"/>
    <property type="match status" value="1"/>
</dbReference>
<dbReference type="FunFam" id="1.10.860.10:FF:000001">
    <property type="entry name" value="Replicative DNA helicase"/>
    <property type="match status" value="1"/>
</dbReference>
<dbReference type="Pfam" id="PF00772">
    <property type="entry name" value="DnaB"/>
    <property type="match status" value="1"/>
</dbReference>
<comment type="similarity">
    <text evidence="1 12">Belongs to the helicase family. DnaB subfamily.</text>
</comment>
<dbReference type="GO" id="GO:0016887">
    <property type="term" value="F:ATP hydrolysis activity"/>
    <property type="evidence" value="ECO:0007669"/>
    <property type="project" value="RHEA"/>
</dbReference>
<evidence type="ECO:0000256" key="11">
    <source>
        <dbReference type="NCBIfam" id="TIGR00665"/>
    </source>
</evidence>
<dbReference type="CDD" id="cd00984">
    <property type="entry name" value="DnaB_C"/>
    <property type="match status" value="1"/>
</dbReference>
<dbReference type="Gene3D" id="1.10.860.10">
    <property type="entry name" value="DNAb Helicase, Chain A"/>
    <property type="match status" value="1"/>
</dbReference>
<dbReference type="Pfam" id="PF03796">
    <property type="entry name" value="DnaB_C"/>
    <property type="match status" value="1"/>
</dbReference>
<dbReference type="PANTHER" id="PTHR30153:SF2">
    <property type="entry name" value="REPLICATIVE DNA HELICASE"/>
    <property type="match status" value="1"/>
</dbReference>
<evidence type="ECO:0000256" key="8">
    <source>
        <dbReference type="ARBA" id="ARBA00023125"/>
    </source>
</evidence>
<proteinExistence type="inferred from homology"/>
<dbReference type="GO" id="GO:0003677">
    <property type="term" value="F:DNA binding"/>
    <property type="evidence" value="ECO:0007669"/>
    <property type="project" value="UniProtKB-UniRule"/>
</dbReference>
<keyword evidence="2 12" id="KW-0639">Primosome</keyword>
<feature type="domain" description="SF4 helicase" evidence="13">
    <location>
        <begin position="176"/>
        <end position="443"/>
    </location>
</feature>
<dbReference type="PROSITE" id="PS51199">
    <property type="entry name" value="SF4_HELICASE"/>
    <property type="match status" value="1"/>
</dbReference>
<evidence type="ECO:0000256" key="4">
    <source>
        <dbReference type="ARBA" id="ARBA00022741"/>
    </source>
</evidence>
<dbReference type="FunFam" id="3.40.50.300:FF:000076">
    <property type="entry name" value="Replicative DNA helicase"/>
    <property type="match status" value="1"/>
</dbReference>
<evidence type="ECO:0000256" key="9">
    <source>
        <dbReference type="ARBA" id="ARBA00023235"/>
    </source>
</evidence>
<dbReference type="Gene3D" id="3.40.50.300">
    <property type="entry name" value="P-loop containing nucleotide triphosphate hydrolases"/>
    <property type="match status" value="1"/>
</dbReference>
<accession>A0A0S8GFW6</accession>
<evidence type="ECO:0000256" key="3">
    <source>
        <dbReference type="ARBA" id="ARBA00022705"/>
    </source>
</evidence>
<evidence type="ECO:0000256" key="6">
    <source>
        <dbReference type="ARBA" id="ARBA00022806"/>
    </source>
</evidence>
<dbReference type="InterPro" id="IPR036185">
    <property type="entry name" value="DNA_heli_DnaB-like_N_sf"/>
</dbReference>
<keyword evidence="5 12" id="KW-0378">Hydrolase</keyword>
<dbReference type="InterPro" id="IPR016136">
    <property type="entry name" value="DNA_helicase_N/primase_C"/>
</dbReference>
<organism evidence="14 15">
    <name type="scientific">candidate division WOR_3 bacterium SM23_60</name>
    <dbReference type="NCBI Taxonomy" id="1703780"/>
    <lineage>
        <taxon>Bacteria</taxon>
        <taxon>Bacteria division WOR-3</taxon>
    </lineage>
</organism>
<dbReference type="SUPFAM" id="SSF52540">
    <property type="entry name" value="P-loop containing nucleoside triphosphate hydrolases"/>
    <property type="match status" value="1"/>
</dbReference>
<keyword evidence="7 12" id="KW-0067">ATP-binding</keyword>
<dbReference type="Proteomes" id="UP000051096">
    <property type="component" value="Unassembled WGS sequence"/>
</dbReference>
<dbReference type="GO" id="GO:0005829">
    <property type="term" value="C:cytosol"/>
    <property type="evidence" value="ECO:0007669"/>
    <property type="project" value="TreeGrafter"/>
</dbReference>
<keyword evidence="6 12" id="KW-0347">Helicase</keyword>
<reference evidence="14 15" key="1">
    <citation type="journal article" date="2015" name="Microbiome">
        <title>Genomic resolution of linkages in carbon, nitrogen, and sulfur cycling among widespread estuary sediment bacteria.</title>
        <authorList>
            <person name="Baker B.J."/>
            <person name="Lazar C.S."/>
            <person name="Teske A.P."/>
            <person name="Dick G.J."/>
        </authorList>
    </citation>
    <scope>NUCLEOTIDE SEQUENCE [LARGE SCALE GENOMIC DNA]</scope>
    <source>
        <strain evidence="14">SM23_60</strain>
    </source>
</reference>
<dbReference type="InterPro" id="IPR007694">
    <property type="entry name" value="DNA_helicase_DnaB-like_C"/>
</dbReference>
<evidence type="ECO:0000256" key="5">
    <source>
        <dbReference type="ARBA" id="ARBA00022801"/>
    </source>
</evidence>
<gene>
    <name evidence="14" type="ORF">AMJ87_08435</name>
</gene>
<name>A0A0S8GFW6_UNCW3</name>
<dbReference type="InterPro" id="IPR007692">
    <property type="entry name" value="DNA_helicase_DnaB"/>
</dbReference>
<evidence type="ECO:0000313" key="15">
    <source>
        <dbReference type="Proteomes" id="UP000051096"/>
    </source>
</evidence>
<comment type="caution">
    <text evidence="14">The sequence shown here is derived from an EMBL/GenBank/DDBJ whole genome shotgun (WGS) entry which is preliminary data.</text>
</comment>
<dbReference type="InterPro" id="IPR007693">
    <property type="entry name" value="DNA_helicase_DnaB-like_N"/>
</dbReference>
<dbReference type="SMART" id="SM00382">
    <property type="entry name" value="AAA"/>
    <property type="match status" value="1"/>
</dbReference>
<evidence type="ECO:0000256" key="12">
    <source>
        <dbReference type="RuleBase" id="RU362085"/>
    </source>
</evidence>
<dbReference type="GO" id="GO:0006269">
    <property type="term" value="P:DNA replication, synthesis of primer"/>
    <property type="evidence" value="ECO:0007669"/>
    <property type="project" value="UniProtKB-UniRule"/>
</dbReference>
<dbReference type="GO" id="GO:1990077">
    <property type="term" value="C:primosome complex"/>
    <property type="evidence" value="ECO:0007669"/>
    <property type="project" value="UniProtKB-UniRule"/>
</dbReference>
<dbReference type="PATRIC" id="fig|1703780.3.peg.556"/>
<dbReference type="GO" id="GO:0043139">
    <property type="term" value="F:5'-3' DNA helicase activity"/>
    <property type="evidence" value="ECO:0007669"/>
    <property type="project" value="UniProtKB-EC"/>
</dbReference>
<dbReference type="InterPro" id="IPR027417">
    <property type="entry name" value="P-loop_NTPase"/>
</dbReference>
<evidence type="ECO:0000313" key="14">
    <source>
        <dbReference type="EMBL" id="KPK70716.1"/>
    </source>
</evidence>
<dbReference type="AlphaFoldDB" id="A0A0S8GFW6"/>
<evidence type="ECO:0000256" key="2">
    <source>
        <dbReference type="ARBA" id="ARBA00022515"/>
    </source>
</evidence>
<keyword evidence="4 12" id="KW-0547">Nucleotide-binding</keyword>
<dbReference type="EMBL" id="LJUO01000082">
    <property type="protein sequence ID" value="KPK70716.1"/>
    <property type="molecule type" value="Genomic_DNA"/>
</dbReference>
<evidence type="ECO:0000259" key="13">
    <source>
        <dbReference type="PROSITE" id="PS51199"/>
    </source>
</evidence>
<keyword evidence="3 12" id="KW-0235">DNA replication</keyword>
<comment type="function">
    <text evidence="12">The main replicative DNA helicase, it participates in initiation and elongation during chromosome replication. Travels ahead of the DNA replisome, separating dsDNA into templates for DNA synthesis. A processive ATP-dependent 5'-3' DNA helicase it has DNA-dependent ATPase activity.</text>
</comment>